<protein>
    <submittedName>
        <fullName evidence="2">Uncharacterized protein</fullName>
    </submittedName>
</protein>
<dbReference type="Proteomes" id="UP000054937">
    <property type="component" value="Unassembled WGS sequence"/>
</dbReference>
<keyword evidence="3" id="KW-1185">Reference proteome</keyword>
<gene>
    <name evidence="2" type="ORF">PPERSA_05779</name>
</gene>
<proteinExistence type="predicted"/>
<evidence type="ECO:0000313" key="2">
    <source>
        <dbReference type="EMBL" id="KRX07716.1"/>
    </source>
</evidence>
<name>A0A0V0QZM2_PSEPJ</name>
<accession>A0A0V0QZM2</accession>
<keyword evidence="1" id="KW-0175">Coiled coil</keyword>
<feature type="coiled-coil region" evidence="1">
    <location>
        <begin position="30"/>
        <end position="60"/>
    </location>
</feature>
<dbReference type="EMBL" id="LDAU01000081">
    <property type="protein sequence ID" value="KRX07716.1"/>
    <property type="molecule type" value="Genomic_DNA"/>
</dbReference>
<comment type="caution">
    <text evidence="2">The sequence shown here is derived from an EMBL/GenBank/DDBJ whole genome shotgun (WGS) entry which is preliminary data.</text>
</comment>
<organism evidence="2 3">
    <name type="scientific">Pseudocohnilembus persalinus</name>
    <name type="common">Ciliate</name>
    <dbReference type="NCBI Taxonomy" id="266149"/>
    <lineage>
        <taxon>Eukaryota</taxon>
        <taxon>Sar</taxon>
        <taxon>Alveolata</taxon>
        <taxon>Ciliophora</taxon>
        <taxon>Intramacronucleata</taxon>
        <taxon>Oligohymenophorea</taxon>
        <taxon>Scuticociliatia</taxon>
        <taxon>Philasterida</taxon>
        <taxon>Pseudocohnilembidae</taxon>
        <taxon>Pseudocohnilembus</taxon>
    </lineage>
</organism>
<reference evidence="2 3" key="1">
    <citation type="journal article" date="2015" name="Sci. Rep.">
        <title>Genome of the facultative scuticociliatosis pathogen Pseudocohnilembus persalinus provides insight into its virulence through horizontal gene transfer.</title>
        <authorList>
            <person name="Xiong J."/>
            <person name="Wang G."/>
            <person name="Cheng J."/>
            <person name="Tian M."/>
            <person name="Pan X."/>
            <person name="Warren A."/>
            <person name="Jiang C."/>
            <person name="Yuan D."/>
            <person name="Miao W."/>
        </authorList>
    </citation>
    <scope>NUCLEOTIDE SEQUENCE [LARGE SCALE GENOMIC DNA]</scope>
    <source>
        <strain evidence="2">36N120E</strain>
    </source>
</reference>
<dbReference type="AlphaFoldDB" id="A0A0V0QZM2"/>
<sequence>MKRKKISNFLNLGNKQKKFKVKQIYKNLNSKKLNEIIQQAKDKEKEIEIKKTDLRECIKEWQGSNKLANTTYGQYLQVKVQKGHANLEEMVYLAMIKKQKQKNKQNNSAFNTLYSSTNHNNQKLSFIQKNAYPRLANYN</sequence>
<evidence type="ECO:0000256" key="1">
    <source>
        <dbReference type="SAM" id="Coils"/>
    </source>
</evidence>
<dbReference type="InParanoid" id="A0A0V0QZM2"/>
<evidence type="ECO:0000313" key="3">
    <source>
        <dbReference type="Proteomes" id="UP000054937"/>
    </source>
</evidence>